<organism evidence="3 4">
    <name type="scientific">Arenicella chitinivorans</name>
    <dbReference type="NCBI Taxonomy" id="1329800"/>
    <lineage>
        <taxon>Bacteria</taxon>
        <taxon>Pseudomonadati</taxon>
        <taxon>Pseudomonadota</taxon>
        <taxon>Gammaproteobacteria</taxon>
        <taxon>Arenicellales</taxon>
        <taxon>Arenicellaceae</taxon>
        <taxon>Arenicella</taxon>
    </lineage>
</organism>
<dbReference type="PANTHER" id="PTHR43747:SF4">
    <property type="entry name" value="FLAVIN-DEPENDENT TRYPTOPHAN HALOGENASE"/>
    <property type="match status" value="1"/>
</dbReference>
<reference evidence="3" key="2">
    <citation type="submission" date="2020-09" db="EMBL/GenBank/DDBJ databases">
        <authorList>
            <person name="Sun Q."/>
            <person name="Kim S."/>
        </authorList>
    </citation>
    <scope>NUCLEOTIDE SEQUENCE</scope>
    <source>
        <strain evidence="3">KCTC 12711</strain>
    </source>
</reference>
<feature type="binding site" evidence="2">
    <location>
        <position position="356"/>
    </location>
    <ligand>
        <name>FAD</name>
        <dbReference type="ChEBI" id="CHEBI:57692"/>
    </ligand>
</feature>
<feature type="binding site" evidence="2">
    <location>
        <position position="192"/>
    </location>
    <ligand>
        <name>FAD</name>
        <dbReference type="ChEBI" id="CHEBI:57692"/>
    </ligand>
</feature>
<keyword evidence="4" id="KW-1185">Reference proteome</keyword>
<gene>
    <name evidence="3" type="ORF">GCM10008090_02980</name>
</gene>
<name>A0A918RFI0_9GAMM</name>
<dbReference type="GO" id="GO:0000166">
    <property type="term" value="F:nucleotide binding"/>
    <property type="evidence" value="ECO:0007669"/>
    <property type="project" value="UniProtKB-KW"/>
</dbReference>
<evidence type="ECO:0000313" key="3">
    <source>
        <dbReference type="EMBL" id="GGZ98041.1"/>
    </source>
</evidence>
<dbReference type="PIRSF" id="PIRSF011396">
    <property type="entry name" value="Trp_halogenase"/>
    <property type="match status" value="1"/>
</dbReference>
<keyword evidence="2" id="KW-0547">Nucleotide-binding</keyword>
<evidence type="ECO:0000256" key="2">
    <source>
        <dbReference type="PIRSR" id="PIRSR011396-2"/>
    </source>
</evidence>
<evidence type="ECO:0000313" key="4">
    <source>
        <dbReference type="Proteomes" id="UP000614811"/>
    </source>
</evidence>
<reference evidence="3" key="1">
    <citation type="journal article" date="2014" name="Int. J. Syst. Evol. Microbiol.">
        <title>Complete genome sequence of Corynebacterium casei LMG S-19264T (=DSM 44701T), isolated from a smear-ripened cheese.</title>
        <authorList>
            <consortium name="US DOE Joint Genome Institute (JGI-PGF)"/>
            <person name="Walter F."/>
            <person name="Albersmeier A."/>
            <person name="Kalinowski J."/>
            <person name="Ruckert C."/>
        </authorList>
    </citation>
    <scope>NUCLEOTIDE SEQUENCE</scope>
    <source>
        <strain evidence="3">KCTC 12711</strain>
    </source>
</reference>
<dbReference type="Gene3D" id="3.50.50.60">
    <property type="entry name" value="FAD/NAD(P)-binding domain"/>
    <property type="match status" value="1"/>
</dbReference>
<feature type="binding site" evidence="2">
    <location>
        <position position="352"/>
    </location>
    <ligand>
        <name>L-tryptophan</name>
        <dbReference type="ChEBI" id="CHEBI:57912"/>
    </ligand>
</feature>
<dbReference type="Proteomes" id="UP000614811">
    <property type="component" value="Unassembled WGS sequence"/>
</dbReference>
<dbReference type="InterPro" id="IPR050816">
    <property type="entry name" value="Flavin-dep_Halogenase_NPB"/>
</dbReference>
<comment type="caution">
    <text evidence="3">The sequence shown here is derived from an EMBL/GenBank/DDBJ whole genome shotgun (WGS) entry which is preliminary data.</text>
</comment>
<accession>A0A918RFI0</accession>
<feature type="active site" evidence="1">
    <location>
        <position position="81"/>
    </location>
</feature>
<feature type="binding site" evidence="2">
    <location>
        <begin position="12"/>
        <end position="15"/>
    </location>
    <ligand>
        <name>FAD</name>
        <dbReference type="ChEBI" id="CHEBI:57692"/>
    </ligand>
</feature>
<keyword evidence="2" id="KW-0285">Flavoprotein</keyword>
<dbReference type="SUPFAM" id="SSF51905">
    <property type="entry name" value="FAD/NAD(P)-binding domain"/>
    <property type="match status" value="1"/>
</dbReference>
<evidence type="ECO:0000256" key="1">
    <source>
        <dbReference type="PIRSR" id="PIRSR011396-1"/>
    </source>
</evidence>
<dbReference type="AlphaFoldDB" id="A0A918RFI0"/>
<keyword evidence="2" id="KW-0274">FAD</keyword>
<dbReference type="InterPro" id="IPR006905">
    <property type="entry name" value="Flavin_halogenase"/>
</dbReference>
<protein>
    <submittedName>
        <fullName evidence="3">Tryptophan halogenase</fullName>
    </submittedName>
</protein>
<dbReference type="GO" id="GO:0004497">
    <property type="term" value="F:monooxygenase activity"/>
    <property type="evidence" value="ECO:0007669"/>
    <property type="project" value="InterPro"/>
</dbReference>
<dbReference type="PANTHER" id="PTHR43747">
    <property type="entry name" value="FAD-BINDING PROTEIN"/>
    <property type="match status" value="1"/>
</dbReference>
<dbReference type="InterPro" id="IPR036188">
    <property type="entry name" value="FAD/NAD-bd_sf"/>
</dbReference>
<dbReference type="EMBL" id="BMXA01000001">
    <property type="protein sequence ID" value="GGZ98041.1"/>
    <property type="molecule type" value="Genomic_DNA"/>
</dbReference>
<proteinExistence type="predicted"/>
<dbReference type="Pfam" id="PF04820">
    <property type="entry name" value="Trp_halogenase"/>
    <property type="match status" value="1"/>
</dbReference>
<feature type="binding site" evidence="2">
    <location>
        <position position="81"/>
    </location>
    <ligand>
        <name>7-chloro-L-tryptophan</name>
        <dbReference type="ChEBI" id="CHEBI:58713"/>
    </ligand>
</feature>
<dbReference type="InterPro" id="IPR033856">
    <property type="entry name" value="Trp_halogen"/>
</dbReference>
<sequence>MSRVTRVLIVGGGTAGWITAGLLAKRFNCADDPTITVSLVESPNVPIMGVGEGTWPTIRTTLQVLGIDESEFIRCCDATFKQGSEFVNWVHTPEPGERHSYYHPLNAVFHAAYDFNLAPYWILGDGGDLPYDMATATQAQMCARNLAPKKITTPAYAAIQNYSYHLDANKFADFLHEHCVAHLGVQFHSADVNEVCLDEQGDIMAVETDQVGRLEADLFVDCSGAKAILLGEALGVPYQDISDIIFNDTALAIRVPYEDDQEPIATHTIATAFADGWTWDIGLTERRGVGFVYSSMYTDDAQAEEYLRAYLGEAGNQFEARKIRFQSGYRREFWHKNCVAIGMSAAFIEPLEASAIFLVEAAANMLAEQFPNTRKEMQYAADQYNSILNLRWDKTVDFVKLHYCVSKRRDSQYWIDNCDPKSIPESLQQRLAYWKTHVPSKYDFDYAFEPFVLDSYLFVLYGMQYEVDLRDSEHQFAQKRSARQRFDEVRRSVSTLETQLPTHRQLLEQVHKFGFAKI</sequence>
<dbReference type="RefSeq" id="WP_189398236.1">
    <property type="nucleotide sequence ID" value="NZ_BMXA01000001.1"/>
</dbReference>